<evidence type="ECO:0000313" key="2">
    <source>
        <dbReference type="Proteomes" id="UP000492821"/>
    </source>
</evidence>
<dbReference type="WBParaSite" id="Pan_g17236.t1">
    <property type="protein sequence ID" value="Pan_g17236.t1"/>
    <property type="gene ID" value="Pan_g17236"/>
</dbReference>
<keyword evidence="1" id="KW-1133">Transmembrane helix</keyword>
<reference evidence="3" key="2">
    <citation type="submission" date="2020-10" db="UniProtKB">
        <authorList>
            <consortium name="WormBaseParasite"/>
        </authorList>
    </citation>
    <scope>IDENTIFICATION</scope>
</reference>
<feature type="transmembrane region" description="Helical" evidence="1">
    <location>
        <begin position="107"/>
        <end position="134"/>
    </location>
</feature>
<feature type="transmembrane region" description="Helical" evidence="1">
    <location>
        <begin position="43"/>
        <end position="64"/>
    </location>
</feature>
<evidence type="ECO:0000256" key="1">
    <source>
        <dbReference type="SAM" id="Phobius"/>
    </source>
</evidence>
<protein>
    <submittedName>
        <fullName evidence="3">Serpentine receptor class gamma</fullName>
    </submittedName>
</protein>
<keyword evidence="2" id="KW-1185">Reference proteome</keyword>
<dbReference type="Proteomes" id="UP000492821">
    <property type="component" value="Unassembled WGS sequence"/>
</dbReference>
<feature type="transmembrane region" description="Helical" evidence="1">
    <location>
        <begin position="183"/>
        <end position="207"/>
    </location>
</feature>
<feature type="transmembrane region" description="Helical" evidence="1">
    <location>
        <begin position="146"/>
        <end position="171"/>
    </location>
</feature>
<dbReference type="Pfam" id="PF10318">
    <property type="entry name" value="7TM_GPCR_Srh"/>
    <property type="match status" value="1"/>
</dbReference>
<organism evidence="2 3">
    <name type="scientific">Panagrellus redivivus</name>
    <name type="common">Microworm</name>
    <dbReference type="NCBI Taxonomy" id="6233"/>
    <lineage>
        <taxon>Eukaryota</taxon>
        <taxon>Metazoa</taxon>
        <taxon>Ecdysozoa</taxon>
        <taxon>Nematoda</taxon>
        <taxon>Chromadorea</taxon>
        <taxon>Rhabditida</taxon>
        <taxon>Tylenchina</taxon>
        <taxon>Panagrolaimomorpha</taxon>
        <taxon>Panagrolaimoidea</taxon>
        <taxon>Panagrolaimidae</taxon>
        <taxon>Panagrellus</taxon>
    </lineage>
</organism>
<accession>A0A7E4V6M4</accession>
<keyword evidence="1" id="KW-0812">Transmembrane</keyword>
<name>A0A7E4V6M4_PANRE</name>
<evidence type="ECO:0000313" key="3">
    <source>
        <dbReference type="WBParaSite" id="Pan_g17236.t1"/>
    </source>
</evidence>
<dbReference type="InterPro" id="IPR019422">
    <property type="entry name" value="7TM_GPCR_serpentine_rcpt_Srh"/>
</dbReference>
<sequence length="234" mass="26745">MTCVCFCLVSNVIISVVLSLTNRFILTFHQEYRKYLENKYTFGGLFTFLVFFYITFSILFYASGTTSTEIRQKAQLERPGALDQFFSEASFVYLMDLNGTTRQVWEIFFFCFLAQAVLLLLSVTWFVYNVFLVGKKTKIISKTSKSLVISSVFQAFICVVFLFSPVLWVVGSGAFNVQNSANVSNALVTLISLHGTIDMLTTLYFVVPYRKFCKGLLSHKRVKTFTIKIRHPTV</sequence>
<dbReference type="AlphaFoldDB" id="A0A7E4V6M4"/>
<reference evidence="2" key="1">
    <citation type="journal article" date="2013" name="Genetics">
        <title>The draft genome and transcriptome of Panagrellus redivivus are shaped by the harsh demands of a free-living lifestyle.</title>
        <authorList>
            <person name="Srinivasan J."/>
            <person name="Dillman A.R."/>
            <person name="Macchietto M.G."/>
            <person name="Heikkinen L."/>
            <person name="Lakso M."/>
            <person name="Fracchia K.M."/>
            <person name="Antoshechkin I."/>
            <person name="Mortazavi A."/>
            <person name="Wong G."/>
            <person name="Sternberg P.W."/>
        </authorList>
    </citation>
    <scope>NUCLEOTIDE SEQUENCE [LARGE SCALE GENOMIC DNA]</scope>
    <source>
        <strain evidence="2">MT8872</strain>
    </source>
</reference>
<proteinExistence type="predicted"/>
<keyword evidence="1" id="KW-0472">Membrane</keyword>